<keyword evidence="3" id="KW-1185">Reference proteome</keyword>
<sequence>MALYVIGFYTIPLPGNNELNYIIFSPIAFVLSWVFFYVFILLKGGSQLKYFLLGCLLLACFFIYVNGIFNVDIRLENAFNFSKLPKEYEKYVDINNSKNTFGTHEIDLFIASDDPVYQLLTQNNELIIHSTTNPQHTNDPFPTIHDFCKLDKNGNQIDHYSFRQDSDDDKEVLFEGYLINISKNYFRNWPLRGDTIRKTIEIFNEDLKWSRDQQRQKLTEIEKEATYVMSTPVYHSDRNNEYAGSYYKITYLLNDKWYTFYENFSDEEYFPYKIKPKGNVVNDLFGQWGEDQLEPSDNAPPPNIRSVYYQKVQRMRDRHDAKTGEYDRGDVWQGYLFSQLIVDNDTLKFKDKLYLDEEWHWSKIEINNKNIGALSFENTEQFKVYSFYSNPALGFQLFTNQRNRLYLIKKIK</sequence>
<keyword evidence="1" id="KW-0472">Membrane</keyword>
<feature type="transmembrane region" description="Helical" evidence="1">
    <location>
        <begin position="20"/>
        <end position="42"/>
    </location>
</feature>
<evidence type="ECO:0000256" key="1">
    <source>
        <dbReference type="SAM" id="Phobius"/>
    </source>
</evidence>
<name>A0A420BFQ8_SPHD1</name>
<keyword evidence="1" id="KW-1133">Transmembrane helix</keyword>
<proteinExistence type="predicted"/>
<keyword evidence="1" id="KW-0812">Transmembrane</keyword>
<organism evidence="2 3">
    <name type="scientific">Sphingobacterium detergens</name>
    <dbReference type="NCBI Taxonomy" id="1145106"/>
    <lineage>
        <taxon>Bacteria</taxon>
        <taxon>Pseudomonadati</taxon>
        <taxon>Bacteroidota</taxon>
        <taxon>Sphingobacteriia</taxon>
        <taxon>Sphingobacteriales</taxon>
        <taxon>Sphingobacteriaceae</taxon>
        <taxon>Sphingobacterium</taxon>
    </lineage>
</organism>
<reference evidence="2 3" key="1">
    <citation type="submission" date="2018-09" db="EMBL/GenBank/DDBJ databases">
        <title>Genomic Encyclopedia of Type Strains, Phase III (KMG-III): the genomes of soil and plant-associated and newly described type strains.</title>
        <authorList>
            <person name="Whitman W."/>
        </authorList>
    </citation>
    <scope>NUCLEOTIDE SEQUENCE [LARGE SCALE GENOMIC DNA]</scope>
    <source>
        <strain evidence="2 3">CECT 7938</strain>
    </source>
</reference>
<dbReference type="AlphaFoldDB" id="A0A420BFQ8"/>
<comment type="caution">
    <text evidence="2">The sequence shown here is derived from an EMBL/GenBank/DDBJ whole genome shotgun (WGS) entry which is preliminary data.</text>
</comment>
<dbReference type="EMBL" id="RAPY01000001">
    <property type="protein sequence ID" value="RKE55523.1"/>
    <property type="molecule type" value="Genomic_DNA"/>
</dbReference>
<gene>
    <name evidence="2" type="ORF">DFQ12_0355</name>
</gene>
<dbReference type="Proteomes" id="UP000286246">
    <property type="component" value="Unassembled WGS sequence"/>
</dbReference>
<feature type="transmembrane region" description="Helical" evidence="1">
    <location>
        <begin position="49"/>
        <end position="69"/>
    </location>
</feature>
<protein>
    <submittedName>
        <fullName evidence="2">Uncharacterized protein</fullName>
    </submittedName>
</protein>
<evidence type="ECO:0000313" key="2">
    <source>
        <dbReference type="EMBL" id="RKE55523.1"/>
    </source>
</evidence>
<evidence type="ECO:0000313" key="3">
    <source>
        <dbReference type="Proteomes" id="UP000286246"/>
    </source>
</evidence>
<accession>A0A420BFQ8</accession>